<gene>
    <name evidence="4" type="ORF">DI525_02580</name>
</gene>
<evidence type="ECO:0000256" key="1">
    <source>
        <dbReference type="SAM" id="MobiDB-lite"/>
    </source>
</evidence>
<dbReference type="InterPro" id="IPR024079">
    <property type="entry name" value="MetalloPept_cat_dom_sf"/>
</dbReference>
<dbReference type="Gene3D" id="3.40.390.10">
    <property type="entry name" value="Collagenase (Catalytic Domain)"/>
    <property type="match status" value="1"/>
</dbReference>
<feature type="region of interest" description="Disordered" evidence="1">
    <location>
        <begin position="187"/>
        <end position="209"/>
    </location>
</feature>
<comment type="caution">
    <text evidence="4">The sequence shown here is derived from an EMBL/GenBank/DDBJ whole genome shotgun (WGS) entry which is preliminary data.</text>
</comment>
<name>A0A2W5T437_9CORY</name>
<feature type="signal peptide" evidence="2">
    <location>
        <begin position="1"/>
        <end position="18"/>
    </location>
</feature>
<proteinExistence type="predicted"/>
<dbReference type="Proteomes" id="UP000249432">
    <property type="component" value="Unassembled WGS sequence"/>
</dbReference>
<accession>A0A2W5T437</accession>
<dbReference type="Pfam" id="PF05572">
    <property type="entry name" value="Peptidase_M43"/>
    <property type="match status" value="1"/>
</dbReference>
<dbReference type="EMBL" id="QFRA01000003">
    <property type="protein sequence ID" value="PZR06195.1"/>
    <property type="molecule type" value="Genomic_DNA"/>
</dbReference>
<sequence length="209" mass="22418">MSLAIGSFIAGIAPAASASDKNGQDNTPAQCAEAHLAVAAGQPLPNLRLFRKGHGALHNNTLTIFNDGSQYGNEIAASAEAWTRASGGKVRVTVSDHPSEHSVRVYDVNRDTHWVGWTRREPWRILLNSAFLDSMSPNERQATITHEFGHAMGLKHGCPGDVMHAFSDQGQPVEPTATDVQALLQEESGNSTVKTGADEQSYDAPDFVS</sequence>
<dbReference type="InterPro" id="IPR008754">
    <property type="entry name" value="Peptidase_M43"/>
</dbReference>
<keyword evidence="2" id="KW-0732">Signal</keyword>
<evidence type="ECO:0000259" key="3">
    <source>
        <dbReference type="Pfam" id="PF05572"/>
    </source>
</evidence>
<feature type="chain" id="PRO_5015881726" description="Peptidase M43 pregnancy-associated plasma-A domain-containing protein" evidence="2">
    <location>
        <begin position="19"/>
        <end position="209"/>
    </location>
</feature>
<organism evidence="4 5">
    <name type="scientific">Corynebacterium kroppenstedtii</name>
    <dbReference type="NCBI Taxonomy" id="161879"/>
    <lineage>
        <taxon>Bacteria</taxon>
        <taxon>Bacillati</taxon>
        <taxon>Actinomycetota</taxon>
        <taxon>Actinomycetes</taxon>
        <taxon>Mycobacteriales</taxon>
        <taxon>Corynebacteriaceae</taxon>
        <taxon>Corynebacterium</taxon>
    </lineage>
</organism>
<protein>
    <recommendedName>
        <fullName evidence="3">Peptidase M43 pregnancy-associated plasma-A domain-containing protein</fullName>
    </recommendedName>
</protein>
<feature type="domain" description="Peptidase M43 pregnancy-associated plasma-A" evidence="3">
    <location>
        <begin position="122"/>
        <end position="171"/>
    </location>
</feature>
<evidence type="ECO:0000256" key="2">
    <source>
        <dbReference type="SAM" id="SignalP"/>
    </source>
</evidence>
<reference evidence="4 5" key="1">
    <citation type="submission" date="2017-08" db="EMBL/GenBank/DDBJ databases">
        <title>Infants hospitalized years apart are colonized by the same room-sourced microbial strains.</title>
        <authorList>
            <person name="Brooks B."/>
            <person name="Olm M.R."/>
            <person name="Firek B.A."/>
            <person name="Baker R."/>
            <person name="Thomas B.C."/>
            <person name="Morowitz M.J."/>
            <person name="Banfield J.F."/>
        </authorList>
    </citation>
    <scope>NUCLEOTIDE SEQUENCE [LARGE SCALE GENOMIC DNA]</scope>
    <source>
        <strain evidence="4">S2_003_000_R1_3</strain>
    </source>
</reference>
<dbReference type="AlphaFoldDB" id="A0A2W5T437"/>
<evidence type="ECO:0000313" key="4">
    <source>
        <dbReference type="EMBL" id="PZR06195.1"/>
    </source>
</evidence>
<dbReference type="GO" id="GO:0008237">
    <property type="term" value="F:metallopeptidase activity"/>
    <property type="evidence" value="ECO:0007669"/>
    <property type="project" value="InterPro"/>
</dbReference>
<dbReference type="SUPFAM" id="SSF55486">
    <property type="entry name" value="Metalloproteases ('zincins'), catalytic domain"/>
    <property type="match status" value="1"/>
</dbReference>
<evidence type="ECO:0000313" key="5">
    <source>
        <dbReference type="Proteomes" id="UP000249432"/>
    </source>
</evidence>